<evidence type="ECO:0000313" key="2">
    <source>
        <dbReference type="Proteomes" id="UP000252519"/>
    </source>
</evidence>
<dbReference type="STRING" id="29170.A0A368H7U7"/>
<dbReference type="PANTHER" id="PTHR43319">
    <property type="entry name" value="BETA-LACTAMASE-RELATED"/>
    <property type="match status" value="1"/>
</dbReference>
<dbReference type="EMBL" id="JOJR01000005">
    <property type="protein sequence ID" value="RCN52656.1"/>
    <property type="molecule type" value="Genomic_DNA"/>
</dbReference>
<dbReference type="PANTHER" id="PTHR43319:SF3">
    <property type="entry name" value="BETA-LACTAMASE-RELATED DOMAIN-CONTAINING PROTEIN"/>
    <property type="match status" value="1"/>
</dbReference>
<accession>A0A368H7U7</accession>
<dbReference type="InterPro" id="IPR052907">
    <property type="entry name" value="Beta-lactamase/esterase"/>
</dbReference>
<dbReference type="OrthoDB" id="5946976at2759"/>
<dbReference type="Proteomes" id="UP000252519">
    <property type="component" value="Unassembled WGS sequence"/>
</dbReference>
<evidence type="ECO:0000313" key="1">
    <source>
        <dbReference type="EMBL" id="RCN52656.1"/>
    </source>
</evidence>
<protein>
    <submittedName>
        <fullName evidence="1">Uncharacterized protein</fullName>
    </submittedName>
</protein>
<name>A0A368H7U7_ANCCA</name>
<comment type="caution">
    <text evidence="1">The sequence shown here is derived from an EMBL/GenBank/DDBJ whole genome shotgun (WGS) entry which is preliminary data.</text>
</comment>
<dbReference type="AlphaFoldDB" id="A0A368H7U7"/>
<sequence>LRFSIFQAVPLWAPGTRRGYHALTYGFLVDEVIKRLHPQNWSVSQIYDEEIWSEGVSFSIGSPLQNHDSIAVISNPPLWESIIAHLKKPLSLLNSIWSHIQYHGLAMTSANYPYFLGIMRTDIVPYNDPKITQLPLISCMGIGTAEGFAKAVLQVFEKKLISDRVWELLSCPTATEEDIVLSSVKSFGHGFTYEPHPTHEGVIIVMLRNGLRAGSDGAAEYEEISRTIYQVVKRNT</sequence>
<dbReference type="InterPro" id="IPR012338">
    <property type="entry name" value="Beta-lactam/transpept-like"/>
</dbReference>
<proteinExistence type="predicted"/>
<dbReference type="SUPFAM" id="SSF56601">
    <property type="entry name" value="beta-lactamase/transpeptidase-like"/>
    <property type="match status" value="1"/>
</dbReference>
<gene>
    <name evidence="1" type="ORF">ANCCAN_01032</name>
</gene>
<reference evidence="1 2" key="1">
    <citation type="submission" date="2014-10" db="EMBL/GenBank/DDBJ databases">
        <title>Draft genome of the hookworm Ancylostoma caninum.</title>
        <authorList>
            <person name="Mitreva M."/>
        </authorList>
    </citation>
    <scope>NUCLEOTIDE SEQUENCE [LARGE SCALE GENOMIC DNA]</scope>
    <source>
        <strain evidence="1 2">Baltimore</strain>
    </source>
</reference>
<organism evidence="1 2">
    <name type="scientific">Ancylostoma caninum</name>
    <name type="common">Dog hookworm</name>
    <dbReference type="NCBI Taxonomy" id="29170"/>
    <lineage>
        <taxon>Eukaryota</taxon>
        <taxon>Metazoa</taxon>
        <taxon>Ecdysozoa</taxon>
        <taxon>Nematoda</taxon>
        <taxon>Chromadorea</taxon>
        <taxon>Rhabditida</taxon>
        <taxon>Rhabditina</taxon>
        <taxon>Rhabditomorpha</taxon>
        <taxon>Strongyloidea</taxon>
        <taxon>Ancylostomatidae</taxon>
        <taxon>Ancylostomatinae</taxon>
        <taxon>Ancylostoma</taxon>
    </lineage>
</organism>
<feature type="non-terminal residue" evidence="1">
    <location>
        <position position="1"/>
    </location>
</feature>
<keyword evidence="2" id="KW-1185">Reference proteome</keyword>
<dbReference type="Gene3D" id="3.40.710.10">
    <property type="entry name" value="DD-peptidase/beta-lactamase superfamily"/>
    <property type="match status" value="1"/>
</dbReference>